<dbReference type="Gene3D" id="2.60.120.40">
    <property type="match status" value="1"/>
</dbReference>
<proteinExistence type="predicted"/>
<gene>
    <name evidence="1" type="ORF">GCM10007140_03070</name>
</gene>
<dbReference type="Proteomes" id="UP000605259">
    <property type="component" value="Unassembled WGS sequence"/>
</dbReference>
<sequence>MGKSYYSNSDCCPDCGCFRPAYGTFWKTEFVTVPFASAFPFNQTGPTAGGVCLSTTNPTLVHVTKAGDYRVSFISTINTTQNPVFPNIPIISIFLNGARLANAQGEFALQINDPDETGCHQLSGETIISIPANSTIQLVNNNPTQQIITCDNDINAVELTIIKLS</sequence>
<dbReference type="InterPro" id="IPR008983">
    <property type="entry name" value="Tumour_necrosis_fac-like_dom"/>
</dbReference>
<accession>A0A917EL39</accession>
<dbReference type="AlphaFoldDB" id="A0A917EL39"/>
<evidence type="ECO:0000313" key="1">
    <source>
        <dbReference type="EMBL" id="GGE56162.1"/>
    </source>
</evidence>
<name>A0A917EL39_9BACI</name>
<evidence type="ECO:0000313" key="2">
    <source>
        <dbReference type="Proteomes" id="UP000605259"/>
    </source>
</evidence>
<dbReference type="EMBL" id="BMFK01000001">
    <property type="protein sequence ID" value="GGE56162.1"/>
    <property type="molecule type" value="Genomic_DNA"/>
</dbReference>
<reference evidence="1" key="2">
    <citation type="submission" date="2020-09" db="EMBL/GenBank/DDBJ databases">
        <authorList>
            <person name="Sun Q."/>
            <person name="Zhou Y."/>
        </authorList>
    </citation>
    <scope>NUCLEOTIDE SEQUENCE</scope>
    <source>
        <strain evidence="1">CGMCC 1.12698</strain>
    </source>
</reference>
<evidence type="ECO:0008006" key="3">
    <source>
        <dbReference type="Google" id="ProtNLM"/>
    </source>
</evidence>
<reference evidence="1" key="1">
    <citation type="journal article" date="2014" name="Int. J. Syst. Evol. Microbiol.">
        <title>Complete genome sequence of Corynebacterium casei LMG S-19264T (=DSM 44701T), isolated from a smear-ripened cheese.</title>
        <authorList>
            <consortium name="US DOE Joint Genome Institute (JGI-PGF)"/>
            <person name="Walter F."/>
            <person name="Albersmeier A."/>
            <person name="Kalinowski J."/>
            <person name="Ruckert C."/>
        </authorList>
    </citation>
    <scope>NUCLEOTIDE SEQUENCE</scope>
    <source>
        <strain evidence="1">CGMCC 1.12698</strain>
    </source>
</reference>
<dbReference type="RefSeq" id="WP_308420321.1">
    <property type="nucleotide sequence ID" value="NZ_BMFK01000001.1"/>
</dbReference>
<protein>
    <recommendedName>
        <fullName evidence="3">Preprotein translocase</fullName>
    </recommendedName>
</protein>
<keyword evidence="2" id="KW-1185">Reference proteome</keyword>
<comment type="caution">
    <text evidence="1">The sequence shown here is derived from an EMBL/GenBank/DDBJ whole genome shotgun (WGS) entry which is preliminary data.</text>
</comment>
<organism evidence="1 2">
    <name type="scientific">Priestia taiwanensis</name>
    <dbReference type="NCBI Taxonomy" id="1347902"/>
    <lineage>
        <taxon>Bacteria</taxon>
        <taxon>Bacillati</taxon>
        <taxon>Bacillota</taxon>
        <taxon>Bacilli</taxon>
        <taxon>Bacillales</taxon>
        <taxon>Bacillaceae</taxon>
        <taxon>Priestia</taxon>
    </lineage>
</organism>